<dbReference type="AlphaFoldDB" id="A0A5C6X3X6"/>
<protein>
    <submittedName>
        <fullName evidence="2">GTPase domain-containing protein</fullName>
    </submittedName>
</protein>
<dbReference type="CDD" id="cd00882">
    <property type="entry name" value="Ras_like_GTPase"/>
    <property type="match status" value="1"/>
</dbReference>
<accession>A0A5C6X3X6</accession>
<dbReference type="SUPFAM" id="SSF52540">
    <property type="entry name" value="P-loop containing nucleoside triphosphate hydrolases"/>
    <property type="match status" value="1"/>
</dbReference>
<evidence type="ECO:0000313" key="3">
    <source>
        <dbReference type="Proteomes" id="UP000321046"/>
    </source>
</evidence>
<keyword evidence="1" id="KW-0472">Membrane</keyword>
<dbReference type="EMBL" id="VOSL01000059">
    <property type="protein sequence ID" value="TXD33788.1"/>
    <property type="molecule type" value="Genomic_DNA"/>
</dbReference>
<gene>
    <name evidence="2" type="ORF">FRC96_15055</name>
</gene>
<dbReference type="Proteomes" id="UP000321046">
    <property type="component" value="Unassembled WGS sequence"/>
</dbReference>
<dbReference type="Gene3D" id="3.40.50.300">
    <property type="entry name" value="P-loop containing nucleotide triphosphate hydrolases"/>
    <property type="match status" value="1"/>
</dbReference>
<feature type="transmembrane region" description="Helical" evidence="1">
    <location>
        <begin position="6"/>
        <end position="26"/>
    </location>
</feature>
<dbReference type="InterPro" id="IPR027417">
    <property type="entry name" value="P-loop_NTPase"/>
</dbReference>
<keyword evidence="1" id="KW-1133">Transmembrane helix</keyword>
<comment type="caution">
    <text evidence="2">The sequence shown here is derived from an EMBL/GenBank/DDBJ whole genome shotgun (WGS) entry which is preliminary data.</text>
</comment>
<sequence length="236" mass="26535">MPFPLVPVIIAGVVGFFAGAVAVNLYDESQRKVVGKKFGLLGERATGKTTLIYFLQTGRINKNVKPTQAPDNFPVSERSFTASGNHGTTRTFPIKMKEGVDVGGGASNYETWQKIVKDTDILLYLFRADKALENDTHHCKRIKKDISQIYKWLDERKTATETKPKFFAIGTHCDLSDEFNFQTIDERVEYIKDEFSDLPLIREIYAATGTPIILGSLDDEQKARGIVVQLFKHINT</sequence>
<evidence type="ECO:0000256" key="1">
    <source>
        <dbReference type="SAM" id="Phobius"/>
    </source>
</evidence>
<reference evidence="2 3" key="1">
    <citation type="submission" date="2019-08" db="EMBL/GenBank/DDBJ databases">
        <title>Bradymonadales sp. TMQ2.</title>
        <authorList>
            <person name="Liang Q."/>
        </authorList>
    </citation>
    <scope>NUCLEOTIDE SEQUENCE [LARGE SCALE GENOMIC DNA]</scope>
    <source>
        <strain evidence="2 3">TMQ2</strain>
    </source>
</reference>
<keyword evidence="1" id="KW-0812">Transmembrane</keyword>
<dbReference type="RefSeq" id="WP_146975596.1">
    <property type="nucleotide sequence ID" value="NZ_VOSL01000059.1"/>
</dbReference>
<organism evidence="2 3">
    <name type="scientific">Lujinxingia vulgaris</name>
    <dbReference type="NCBI Taxonomy" id="2600176"/>
    <lineage>
        <taxon>Bacteria</taxon>
        <taxon>Deltaproteobacteria</taxon>
        <taxon>Bradymonadales</taxon>
        <taxon>Lujinxingiaceae</taxon>
        <taxon>Lujinxingia</taxon>
    </lineage>
</organism>
<name>A0A5C6X3X6_9DELT</name>
<evidence type="ECO:0000313" key="2">
    <source>
        <dbReference type="EMBL" id="TXD33788.1"/>
    </source>
</evidence>
<proteinExistence type="predicted"/>
<dbReference type="OrthoDB" id="9778168at2"/>